<dbReference type="NCBIfam" id="TIGR00078">
    <property type="entry name" value="nadC"/>
    <property type="match status" value="1"/>
</dbReference>
<dbReference type="PANTHER" id="PTHR32179">
    <property type="entry name" value="NICOTINATE-NUCLEOTIDE PYROPHOSPHORYLASE [CARBOXYLATING]"/>
    <property type="match status" value="1"/>
</dbReference>
<dbReference type="InterPro" id="IPR004393">
    <property type="entry name" value="NadC"/>
</dbReference>
<dbReference type="Gene3D" id="3.20.20.70">
    <property type="entry name" value="Aldolase class I"/>
    <property type="match status" value="1"/>
</dbReference>
<dbReference type="InterPro" id="IPR027277">
    <property type="entry name" value="NadC/ModD"/>
</dbReference>
<feature type="domain" description="Quinolinate phosphoribosyl transferase C-terminal" evidence="7">
    <location>
        <begin position="123"/>
        <end position="295"/>
    </location>
</feature>
<dbReference type="Pfam" id="PF02749">
    <property type="entry name" value="QRPTase_N"/>
    <property type="match status" value="1"/>
</dbReference>
<dbReference type="UniPathway" id="UPA00253">
    <property type="reaction ID" value="UER00331"/>
</dbReference>
<gene>
    <name evidence="9" type="ordered locus">Mevan_0043</name>
</gene>
<evidence type="ECO:0000313" key="9">
    <source>
        <dbReference type="EMBL" id="ABR53958.1"/>
    </source>
</evidence>
<dbReference type="AlphaFoldDB" id="A6UN86"/>
<keyword evidence="5 6" id="KW-0808">Transferase</keyword>
<evidence type="ECO:0000256" key="6">
    <source>
        <dbReference type="PIRNR" id="PIRNR006250"/>
    </source>
</evidence>
<protein>
    <recommendedName>
        <fullName evidence="6">Nicotinate-nucleotide pyrophosphorylase [carboxylating]</fullName>
        <ecNumber evidence="6">2.4.2.19</ecNumber>
    </recommendedName>
    <alternativeName>
        <fullName evidence="6">Quinolinate phosphoribosyltransferase [decarboxylating]</fullName>
    </alternativeName>
</protein>
<dbReference type="SUPFAM" id="SSF51690">
    <property type="entry name" value="Nicotinate/Quinolinate PRTase C-terminal domain-like"/>
    <property type="match status" value="1"/>
</dbReference>
<dbReference type="Pfam" id="PF01729">
    <property type="entry name" value="QRPTase_C"/>
    <property type="match status" value="1"/>
</dbReference>
<dbReference type="GO" id="GO:0034213">
    <property type="term" value="P:quinolinate catabolic process"/>
    <property type="evidence" value="ECO:0007669"/>
    <property type="project" value="TreeGrafter"/>
</dbReference>
<evidence type="ECO:0000256" key="2">
    <source>
        <dbReference type="ARBA" id="ARBA00009400"/>
    </source>
</evidence>
<dbReference type="Gene3D" id="3.90.1170.20">
    <property type="entry name" value="Quinolinate phosphoribosyl transferase, N-terminal domain"/>
    <property type="match status" value="1"/>
</dbReference>
<name>A6UN86_METVS</name>
<dbReference type="HOGENOM" id="CLU_039622_2_0_2"/>
<dbReference type="EMBL" id="CP000742">
    <property type="protein sequence ID" value="ABR53958.1"/>
    <property type="molecule type" value="Genomic_DNA"/>
</dbReference>
<organism evidence="9 10">
    <name type="scientific">Methanococcus vannielii (strain ATCC 35089 / DSM 1224 / JCM 13029 / OCM 148 / SB)</name>
    <dbReference type="NCBI Taxonomy" id="406327"/>
    <lineage>
        <taxon>Archaea</taxon>
        <taxon>Methanobacteriati</taxon>
        <taxon>Methanobacteriota</taxon>
        <taxon>Methanomada group</taxon>
        <taxon>Methanococci</taxon>
        <taxon>Methanococcales</taxon>
        <taxon>Methanococcaceae</taxon>
        <taxon>Methanococcus</taxon>
    </lineage>
</organism>
<dbReference type="InterPro" id="IPR037128">
    <property type="entry name" value="Quinolinate_PRibosylTase_N_sf"/>
</dbReference>
<dbReference type="GO" id="GO:0005737">
    <property type="term" value="C:cytoplasm"/>
    <property type="evidence" value="ECO:0007669"/>
    <property type="project" value="TreeGrafter"/>
</dbReference>
<dbReference type="Proteomes" id="UP000001107">
    <property type="component" value="Chromosome"/>
</dbReference>
<dbReference type="SUPFAM" id="SSF54675">
    <property type="entry name" value="Nicotinate/Quinolinate PRTase N-terminal domain-like"/>
    <property type="match status" value="1"/>
</dbReference>
<proteinExistence type="inferred from homology"/>
<dbReference type="InterPro" id="IPR036068">
    <property type="entry name" value="Nicotinate_pribotase-like_C"/>
</dbReference>
<dbReference type="InterPro" id="IPR013785">
    <property type="entry name" value="Aldolase_TIM"/>
</dbReference>
<evidence type="ECO:0000256" key="1">
    <source>
        <dbReference type="ARBA" id="ARBA00004893"/>
    </source>
</evidence>
<evidence type="ECO:0000259" key="7">
    <source>
        <dbReference type="Pfam" id="PF01729"/>
    </source>
</evidence>
<keyword evidence="10" id="KW-1185">Reference proteome</keyword>
<dbReference type="STRING" id="406327.Mevan_0043"/>
<evidence type="ECO:0000256" key="5">
    <source>
        <dbReference type="ARBA" id="ARBA00022679"/>
    </source>
</evidence>
<evidence type="ECO:0000259" key="8">
    <source>
        <dbReference type="Pfam" id="PF02749"/>
    </source>
</evidence>
<comment type="subunit">
    <text evidence="6">Hexamer formed by 3 homodimers.</text>
</comment>
<dbReference type="GO" id="GO:0004514">
    <property type="term" value="F:nicotinate-nucleotide diphosphorylase (carboxylating) activity"/>
    <property type="evidence" value="ECO:0007669"/>
    <property type="project" value="UniProtKB-EC"/>
</dbReference>
<dbReference type="EC" id="2.4.2.19" evidence="6"/>
<comment type="similarity">
    <text evidence="2 6">Belongs to the NadC/ModD family.</text>
</comment>
<dbReference type="CDD" id="cd01572">
    <property type="entry name" value="QPRTase"/>
    <property type="match status" value="1"/>
</dbReference>
<accession>A6UN86</accession>
<feature type="domain" description="Quinolinate phosphoribosyl transferase N-terminal" evidence="8">
    <location>
        <begin position="40"/>
        <end position="121"/>
    </location>
</feature>
<comment type="function">
    <text evidence="6">Involved in the catabolism of quinolinic acid (QA).</text>
</comment>
<evidence type="ECO:0000313" key="10">
    <source>
        <dbReference type="Proteomes" id="UP000001107"/>
    </source>
</evidence>
<dbReference type="eggNOG" id="arCOG01482">
    <property type="taxonomic scope" value="Archaea"/>
</dbReference>
<comment type="catalytic activity">
    <reaction evidence="6">
        <text>nicotinate beta-D-ribonucleotide + CO2 + diphosphate = quinolinate + 5-phospho-alpha-D-ribose 1-diphosphate + 2 H(+)</text>
        <dbReference type="Rhea" id="RHEA:12733"/>
        <dbReference type="ChEBI" id="CHEBI:15378"/>
        <dbReference type="ChEBI" id="CHEBI:16526"/>
        <dbReference type="ChEBI" id="CHEBI:29959"/>
        <dbReference type="ChEBI" id="CHEBI:33019"/>
        <dbReference type="ChEBI" id="CHEBI:57502"/>
        <dbReference type="ChEBI" id="CHEBI:58017"/>
        <dbReference type="EC" id="2.4.2.19"/>
    </reaction>
</comment>
<dbReference type="GO" id="GO:0009435">
    <property type="term" value="P:NAD+ biosynthetic process"/>
    <property type="evidence" value="ECO:0007669"/>
    <property type="project" value="UniProtKB-UniPathway"/>
</dbReference>
<dbReference type="PANTHER" id="PTHR32179:SF3">
    <property type="entry name" value="NICOTINATE-NUCLEOTIDE PYROPHOSPHORYLASE [CARBOXYLATING]"/>
    <property type="match status" value="1"/>
</dbReference>
<dbReference type="PIRSF" id="PIRSF006250">
    <property type="entry name" value="NadC_ModD"/>
    <property type="match status" value="1"/>
</dbReference>
<comment type="pathway">
    <text evidence="1 6">Cofactor biosynthesis; NAD(+) biosynthesis; nicotinate D-ribonucleotide from quinolinate: step 1/1.</text>
</comment>
<evidence type="ECO:0000256" key="3">
    <source>
        <dbReference type="ARBA" id="ARBA00022642"/>
    </source>
</evidence>
<reference evidence="9" key="1">
    <citation type="submission" date="2007-06" db="EMBL/GenBank/DDBJ databases">
        <title>Complete sequence of Methanococcus vannielii SB.</title>
        <authorList>
            <consortium name="US DOE Joint Genome Institute"/>
            <person name="Copeland A."/>
            <person name="Lucas S."/>
            <person name="Lapidus A."/>
            <person name="Barry K."/>
            <person name="Glavina del Rio T."/>
            <person name="Dalin E."/>
            <person name="Tice H."/>
            <person name="Pitluck S."/>
            <person name="Chain P."/>
            <person name="Malfatti S."/>
            <person name="Shin M."/>
            <person name="Vergez L."/>
            <person name="Schmutz J."/>
            <person name="Larimer F."/>
            <person name="Land M."/>
            <person name="Hauser L."/>
            <person name="Kyrpides N."/>
            <person name="Anderson I."/>
            <person name="Sieprawska-Lupa M."/>
            <person name="Whitman W.B."/>
            <person name="Richardson P."/>
        </authorList>
    </citation>
    <scope>NUCLEOTIDE SEQUENCE [LARGE SCALE GENOMIC DNA]</scope>
    <source>
        <strain evidence="9">SB</strain>
    </source>
</reference>
<dbReference type="InterPro" id="IPR002638">
    <property type="entry name" value="Quinolinate_PRibosylTrfase_C"/>
</dbReference>
<dbReference type="FunFam" id="3.20.20.70:FF:000030">
    <property type="entry name" value="Nicotinate-nucleotide pyrophosphorylase, carboxylating"/>
    <property type="match status" value="1"/>
</dbReference>
<keyword evidence="4 6" id="KW-0328">Glycosyltransferase</keyword>
<sequence>MNLNIYNNFTSYKNLVIKLLKNQALKILEESLDYDTGFGDITTELVISKEHESNAVFIAKEKLLICGLDFAVEFMERHGISCKCTAKDGDLVYGPFLEINGRTKTILTLERTVLNFLMHLSGISTKTFNVIDMVKKVNESVKIAGTRKTLPGLSMVEKYAVFVGGGDTHRFRLDDMVMIKDNHIKALGIFECFKKIKKLSFSKKVEIEVDTLEQLKEVLNYKPDIVLLDNFSTEKIEYALKIILDFEKNNNFRPIIEVSGGITEKNVLEYAKFNVDVISMGSLIHSARAVDISLDLE</sequence>
<evidence type="ECO:0000256" key="4">
    <source>
        <dbReference type="ARBA" id="ARBA00022676"/>
    </source>
</evidence>
<keyword evidence="3 6" id="KW-0662">Pyridine nucleotide biosynthesis</keyword>
<dbReference type="InterPro" id="IPR022412">
    <property type="entry name" value="Quinolinate_PRibosylTrfase_N"/>
</dbReference>
<dbReference type="KEGG" id="mvn:Mevan_0043"/>